<keyword evidence="7 8" id="KW-0501">Molybdenum cofactor biosynthesis</keyword>
<comment type="cofactor">
    <cofactor evidence="8">
        <name>Mg(2+)</name>
        <dbReference type="ChEBI" id="CHEBI:18420"/>
    </cofactor>
</comment>
<dbReference type="PANTHER" id="PTHR19136">
    <property type="entry name" value="MOLYBDENUM COFACTOR GUANYLYLTRANSFERASE"/>
    <property type="match status" value="1"/>
</dbReference>
<dbReference type="EC" id="2.7.7.77" evidence="8"/>
<feature type="binding site" evidence="8">
    <location>
        <position position="21"/>
    </location>
    <ligand>
        <name>GTP</name>
        <dbReference type="ChEBI" id="CHEBI:37565"/>
    </ligand>
</feature>
<dbReference type="STRING" id="666681.M301_2451"/>
<feature type="binding site" evidence="8">
    <location>
        <position position="97"/>
    </location>
    <ligand>
        <name>Mg(2+)</name>
        <dbReference type="ChEBI" id="CHEBI:18420"/>
    </ligand>
</feature>
<evidence type="ECO:0000256" key="2">
    <source>
        <dbReference type="ARBA" id="ARBA00022679"/>
    </source>
</evidence>
<evidence type="ECO:0000256" key="5">
    <source>
        <dbReference type="ARBA" id="ARBA00022842"/>
    </source>
</evidence>
<dbReference type="OrthoDB" id="9788394at2"/>
<evidence type="ECO:0000313" key="11">
    <source>
        <dbReference type="Proteomes" id="UP000000383"/>
    </source>
</evidence>
<dbReference type="EMBL" id="CP002056">
    <property type="protein sequence ID" value="ADI30813.1"/>
    <property type="molecule type" value="Genomic_DNA"/>
</dbReference>
<accession>D7DMN6</accession>
<reference evidence="10 11" key="2">
    <citation type="journal article" date="2011" name="J. Bacteriol.">
        <title>Genomes of three methylotrophs from a single niche uncover genetic and metabolic divergence of Methylophilaceae.</title>
        <authorList>
            <person name="Lapidus A."/>
            <person name="Clum A."/>
            <person name="Labutti K."/>
            <person name="Kaluzhnaya M.G."/>
            <person name="Lim S."/>
            <person name="Beck D.A."/>
            <person name="Glavina Del Rio T."/>
            <person name="Nolan M."/>
            <person name="Mavromatis K."/>
            <person name="Huntemann M."/>
            <person name="Lucas S."/>
            <person name="Lidstrom M.E."/>
            <person name="Ivanova N."/>
            <person name="Chistoserdova L."/>
        </authorList>
    </citation>
    <scope>NUCLEOTIDE SEQUENCE [LARGE SCALE GENOMIC DNA]</scope>
    <source>
        <strain evidence="10 11">301</strain>
    </source>
</reference>
<name>D7DMN6_METV0</name>
<reference evidence="11" key="1">
    <citation type="submission" date="2010-05" db="EMBL/GenBank/DDBJ databases">
        <title>Complete sequence of Methylotenera sp. 301.</title>
        <authorList>
            <person name="Lucas S."/>
            <person name="Copeland A."/>
            <person name="Lapidus A."/>
            <person name="Cheng J.-F."/>
            <person name="Bruce D."/>
            <person name="Goodwin L."/>
            <person name="Pitluck S."/>
            <person name="Clum A."/>
            <person name="Land M."/>
            <person name="Hauser L."/>
            <person name="Kyrpides N."/>
            <person name="Ivanova N."/>
            <person name="Chistoservova L."/>
            <person name="Kalyuzhnaya M."/>
            <person name="Woyke T."/>
        </authorList>
    </citation>
    <scope>NUCLEOTIDE SEQUENCE [LARGE SCALE GENOMIC DNA]</scope>
    <source>
        <strain evidence="11">301</strain>
    </source>
</reference>
<keyword evidence="4 8" id="KW-0547">Nucleotide-binding</keyword>
<comment type="subunit">
    <text evidence="8">Monomer.</text>
</comment>
<comment type="similarity">
    <text evidence="8">Belongs to the MobA family.</text>
</comment>
<keyword evidence="1 8" id="KW-0963">Cytoplasm</keyword>
<dbReference type="GO" id="GO:0046872">
    <property type="term" value="F:metal ion binding"/>
    <property type="evidence" value="ECO:0007669"/>
    <property type="project" value="UniProtKB-KW"/>
</dbReference>
<dbReference type="eggNOG" id="COG0746">
    <property type="taxonomic scope" value="Bacteria"/>
</dbReference>
<dbReference type="HOGENOM" id="CLU_055597_5_1_4"/>
<sequence>MPISAIILSGGRATRMNGVDKGLVLLQSKPLIQHVIERLTTQADEILINANRELAQYQAMGYPVLQDEVEDFLGPLAGFSLGLQHAKHDYVLTVPCDSPLLPVDLAQRLMAALVENNAEIAVATSEDSTHPVFCLCKKTVLPSLTAYLQQGERRVSTWQKSQQYIEVDFSDCNEAFTNLNTFEDLAALEQKLSKK</sequence>
<keyword evidence="2 8" id="KW-0808">Transferase</keyword>
<dbReference type="InterPro" id="IPR013482">
    <property type="entry name" value="Molybde_CF_guanTrfase"/>
</dbReference>
<keyword evidence="11" id="KW-1185">Reference proteome</keyword>
<dbReference type="GO" id="GO:0005737">
    <property type="term" value="C:cytoplasm"/>
    <property type="evidence" value="ECO:0007669"/>
    <property type="project" value="UniProtKB-SubCell"/>
</dbReference>
<evidence type="ECO:0000256" key="6">
    <source>
        <dbReference type="ARBA" id="ARBA00023134"/>
    </source>
</evidence>
<dbReference type="InterPro" id="IPR029044">
    <property type="entry name" value="Nucleotide-diphossugar_trans"/>
</dbReference>
<feature type="binding site" evidence="8">
    <location>
        <position position="49"/>
    </location>
    <ligand>
        <name>GTP</name>
        <dbReference type="ChEBI" id="CHEBI:37565"/>
    </ligand>
</feature>
<evidence type="ECO:0000256" key="8">
    <source>
        <dbReference type="HAMAP-Rule" id="MF_00316"/>
    </source>
</evidence>
<organism evidence="10 11">
    <name type="scientific">Methylotenera versatilis (strain 301)</name>
    <dbReference type="NCBI Taxonomy" id="666681"/>
    <lineage>
        <taxon>Bacteria</taxon>
        <taxon>Pseudomonadati</taxon>
        <taxon>Pseudomonadota</taxon>
        <taxon>Betaproteobacteria</taxon>
        <taxon>Nitrosomonadales</taxon>
        <taxon>Methylophilaceae</taxon>
        <taxon>Methylotenera</taxon>
    </lineage>
</organism>
<feature type="binding site" evidence="8">
    <location>
        <position position="97"/>
    </location>
    <ligand>
        <name>GTP</name>
        <dbReference type="ChEBI" id="CHEBI:37565"/>
    </ligand>
</feature>
<dbReference type="NCBIfam" id="TIGR02665">
    <property type="entry name" value="molyb_mobA"/>
    <property type="match status" value="1"/>
</dbReference>
<dbReference type="GO" id="GO:1902758">
    <property type="term" value="P:bis(molybdopterin guanine dinucleotide)molybdenum biosynthetic process"/>
    <property type="evidence" value="ECO:0007669"/>
    <property type="project" value="TreeGrafter"/>
</dbReference>
<dbReference type="CDD" id="cd02503">
    <property type="entry name" value="MobA"/>
    <property type="match status" value="1"/>
</dbReference>
<dbReference type="Pfam" id="PF12804">
    <property type="entry name" value="NTP_transf_3"/>
    <property type="match status" value="1"/>
</dbReference>
<dbReference type="GO" id="GO:0005525">
    <property type="term" value="F:GTP binding"/>
    <property type="evidence" value="ECO:0007669"/>
    <property type="project" value="UniProtKB-UniRule"/>
</dbReference>
<dbReference type="RefSeq" id="WP_013149121.1">
    <property type="nucleotide sequence ID" value="NC_014207.1"/>
</dbReference>
<evidence type="ECO:0000256" key="1">
    <source>
        <dbReference type="ARBA" id="ARBA00022490"/>
    </source>
</evidence>
<dbReference type="AlphaFoldDB" id="D7DMN6"/>
<dbReference type="InterPro" id="IPR025877">
    <property type="entry name" value="MobA-like_NTP_Trfase"/>
</dbReference>
<protein>
    <recommendedName>
        <fullName evidence="8">Molybdenum cofactor guanylyltransferase</fullName>
        <shortName evidence="8">MoCo guanylyltransferase</shortName>
        <ecNumber evidence="8">2.7.7.77</ecNumber>
    </recommendedName>
    <alternativeName>
        <fullName evidence="8">GTP:molybdopterin guanylyltransferase</fullName>
    </alternativeName>
    <alternativeName>
        <fullName evidence="8">Mo-MPT guanylyltransferase</fullName>
    </alternativeName>
    <alternativeName>
        <fullName evidence="8">Molybdopterin guanylyltransferase</fullName>
    </alternativeName>
    <alternativeName>
        <fullName evidence="8">Molybdopterin-guanine dinucleotide synthase</fullName>
        <shortName evidence="8">MGD synthase</shortName>
    </alternativeName>
</protein>
<comment type="function">
    <text evidence="8">Transfers a GMP moiety from GTP to Mo-molybdopterin (Mo-MPT) cofactor (Moco or molybdenum cofactor) to form Mo-molybdopterin guanine dinucleotide (Mo-MGD) cofactor.</text>
</comment>
<evidence type="ECO:0000313" key="10">
    <source>
        <dbReference type="EMBL" id="ADI30813.1"/>
    </source>
</evidence>
<proteinExistence type="inferred from homology"/>
<keyword evidence="5 8" id="KW-0460">Magnesium</keyword>
<comment type="domain">
    <text evidence="8">The N-terminal domain determines nucleotide recognition and specific binding, while the C-terminal domain determines the specific binding to the target protein.</text>
</comment>
<dbReference type="HAMAP" id="MF_00316">
    <property type="entry name" value="MobA"/>
    <property type="match status" value="1"/>
</dbReference>
<feature type="domain" description="MobA-like NTP transferase" evidence="9">
    <location>
        <begin position="5"/>
        <end position="157"/>
    </location>
</feature>
<dbReference type="Gene3D" id="3.90.550.10">
    <property type="entry name" value="Spore Coat Polysaccharide Biosynthesis Protein SpsA, Chain A"/>
    <property type="match status" value="1"/>
</dbReference>
<dbReference type="PANTHER" id="PTHR19136:SF81">
    <property type="entry name" value="MOLYBDENUM COFACTOR GUANYLYLTRANSFERASE"/>
    <property type="match status" value="1"/>
</dbReference>
<comment type="subcellular location">
    <subcellularLocation>
        <location evidence="8">Cytoplasm</location>
    </subcellularLocation>
</comment>
<feature type="binding site" evidence="8">
    <location>
        <position position="67"/>
    </location>
    <ligand>
        <name>GTP</name>
        <dbReference type="ChEBI" id="CHEBI:37565"/>
    </ligand>
</feature>
<dbReference type="SUPFAM" id="SSF53448">
    <property type="entry name" value="Nucleotide-diphospho-sugar transferases"/>
    <property type="match status" value="1"/>
</dbReference>
<dbReference type="Proteomes" id="UP000000383">
    <property type="component" value="Chromosome"/>
</dbReference>
<keyword evidence="6 8" id="KW-0342">GTP-binding</keyword>
<evidence type="ECO:0000256" key="4">
    <source>
        <dbReference type="ARBA" id="ARBA00022741"/>
    </source>
</evidence>
<gene>
    <name evidence="8" type="primary">mobA</name>
    <name evidence="10" type="ordered locus">M301_2451</name>
</gene>
<dbReference type="GO" id="GO:0061603">
    <property type="term" value="F:molybdenum cofactor guanylyltransferase activity"/>
    <property type="evidence" value="ECO:0007669"/>
    <property type="project" value="UniProtKB-EC"/>
</dbReference>
<keyword evidence="3 8" id="KW-0479">Metal-binding</keyword>
<evidence type="ECO:0000256" key="7">
    <source>
        <dbReference type="ARBA" id="ARBA00023150"/>
    </source>
</evidence>
<evidence type="ECO:0000256" key="3">
    <source>
        <dbReference type="ARBA" id="ARBA00022723"/>
    </source>
</evidence>
<evidence type="ECO:0000259" key="9">
    <source>
        <dbReference type="Pfam" id="PF12804"/>
    </source>
</evidence>
<feature type="binding site" evidence="8">
    <location>
        <begin position="8"/>
        <end position="10"/>
    </location>
    <ligand>
        <name>GTP</name>
        <dbReference type="ChEBI" id="CHEBI:37565"/>
    </ligand>
</feature>
<dbReference type="KEGG" id="meh:M301_2451"/>
<comment type="catalytic activity">
    <reaction evidence="8">
        <text>Mo-molybdopterin + GTP + H(+) = Mo-molybdopterin guanine dinucleotide + diphosphate</text>
        <dbReference type="Rhea" id="RHEA:34243"/>
        <dbReference type="ChEBI" id="CHEBI:15378"/>
        <dbReference type="ChEBI" id="CHEBI:33019"/>
        <dbReference type="ChEBI" id="CHEBI:37565"/>
        <dbReference type="ChEBI" id="CHEBI:71302"/>
        <dbReference type="ChEBI" id="CHEBI:71310"/>
        <dbReference type="EC" id="2.7.7.77"/>
    </reaction>
</comment>